<dbReference type="Gene3D" id="1.10.10.60">
    <property type="entry name" value="Homeodomain-like"/>
    <property type="match status" value="1"/>
</dbReference>
<gene>
    <name evidence="6" type="ORF">HW554_11695</name>
</gene>
<dbReference type="PROSITE" id="PS50977">
    <property type="entry name" value="HTH_TETR_2"/>
    <property type="match status" value="1"/>
</dbReference>
<dbReference type="EMBL" id="JABKAU010000019">
    <property type="protein sequence ID" value="NVO31877.1"/>
    <property type="molecule type" value="Genomic_DNA"/>
</dbReference>
<evidence type="ECO:0000256" key="2">
    <source>
        <dbReference type="ARBA" id="ARBA00023125"/>
    </source>
</evidence>
<keyword evidence="7" id="KW-1185">Reference proteome</keyword>
<name>A0A7Y7PQJ2_9BACT</name>
<dbReference type="SUPFAM" id="SSF48498">
    <property type="entry name" value="Tetracyclin repressor-like, C-terminal domain"/>
    <property type="match status" value="1"/>
</dbReference>
<proteinExistence type="predicted"/>
<dbReference type="InterPro" id="IPR009057">
    <property type="entry name" value="Homeodomain-like_sf"/>
</dbReference>
<evidence type="ECO:0000313" key="7">
    <source>
        <dbReference type="Proteomes" id="UP000565521"/>
    </source>
</evidence>
<dbReference type="Pfam" id="PF00440">
    <property type="entry name" value="TetR_N"/>
    <property type="match status" value="1"/>
</dbReference>
<protein>
    <submittedName>
        <fullName evidence="6">TetR/AcrR family transcriptional regulator</fullName>
    </submittedName>
</protein>
<evidence type="ECO:0000259" key="5">
    <source>
        <dbReference type="PROSITE" id="PS50977"/>
    </source>
</evidence>
<reference evidence="6 7" key="1">
    <citation type="submission" date="2020-05" db="EMBL/GenBank/DDBJ databases">
        <title>Hymenobacter terrestris sp. nov. and Hymenobacter lapidiphilus sp. nov., isolated from regoliths in Antarctica.</title>
        <authorList>
            <person name="Sedlacek I."/>
            <person name="Pantucek R."/>
            <person name="Zeman M."/>
            <person name="Holochova P."/>
            <person name="Kralova S."/>
            <person name="Stankova E."/>
            <person name="Sedo O."/>
            <person name="Micenkova L."/>
            <person name="Svec P."/>
            <person name="Gupta V."/>
            <person name="Sood U."/>
            <person name="Korpole U.S."/>
            <person name="Lal R."/>
        </authorList>
    </citation>
    <scope>NUCLEOTIDE SEQUENCE [LARGE SCALE GENOMIC DNA]</scope>
    <source>
        <strain evidence="6 7">P5342</strain>
    </source>
</reference>
<accession>A0A7Y7PQJ2</accession>
<dbReference type="InterPro" id="IPR001647">
    <property type="entry name" value="HTH_TetR"/>
</dbReference>
<keyword evidence="1" id="KW-0805">Transcription regulation</keyword>
<dbReference type="InterPro" id="IPR036271">
    <property type="entry name" value="Tet_transcr_reg_TetR-rel_C_sf"/>
</dbReference>
<dbReference type="InterPro" id="IPR011075">
    <property type="entry name" value="TetR_C"/>
</dbReference>
<dbReference type="GO" id="GO:0003677">
    <property type="term" value="F:DNA binding"/>
    <property type="evidence" value="ECO:0007669"/>
    <property type="project" value="UniProtKB-UniRule"/>
</dbReference>
<dbReference type="AlphaFoldDB" id="A0A7Y7PQJ2"/>
<sequence length="193" mass="21318">MPRPQEFDTTEALHQALGVFWRKGYEATSLAELLTATGLSKSSLYATFGSKRELFIAAFDTYRQDRASAAHHVLEQGPVRPAIDAFFHQLFASVNDAEPAYGCMSINQAVELAPHDPEVRQRVVQDLQLMEDLLTRTIERGQQAGALTSPRPARDLAKLLVLAFPGLQVMARAGYSPQQLDDSLQLLLSHLDG</sequence>
<feature type="domain" description="HTH tetR-type" evidence="5">
    <location>
        <begin position="6"/>
        <end position="66"/>
    </location>
</feature>
<evidence type="ECO:0000256" key="3">
    <source>
        <dbReference type="ARBA" id="ARBA00023163"/>
    </source>
</evidence>
<comment type="caution">
    <text evidence="6">The sequence shown here is derived from an EMBL/GenBank/DDBJ whole genome shotgun (WGS) entry which is preliminary data.</text>
</comment>
<dbReference type="PANTHER" id="PTHR47506">
    <property type="entry name" value="TRANSCRIPTIONAL REGULATORY PROTEIN"/>
    <property type="match status" value="1"/>
</dbReference>
<keyword evidence="2 4" id="KW-0238">DNA-binding</keyword>
<dbReference type="Gene3D" id="1.10.357.10">
    <property type="entry name" value="Tetracycline Repressor, domain 2"/>
    <property type="match status" value="1"/>
</dbReference>
<evidence type="ECO:0000313" key="6">
    <source>
        <dbReference type="EMBL" id="NVO31877.1"/>
    </source>
</evidence>
<evidence type="ECO:0000256" key="4">
    <source>
        <dbReference type="PROSITE-ProRule" id="PRU00335"/>
    </source>
</evidence>
<evidence type="ECO:0000256" key="1">
    <source>
        <dbReference type="ARBA" id="ARBA00023015"/>
    </source>
</evidence>
<dbReference type="RefSeq" id="WP_176908769.1">
    <property type="nucleotide sequence ID" value="NZ_JABKAU010000019.1"/>
</dbReference>
<keyword evidence="3" id="KW-0804">Transcription</keyword>
<dbReference type="PANTHER" id="PTHR47506:SF10">
    <property type="entry name" value="TRANSCRIPTIONAL REGULATORY PROTEIN"/>
    <property type="match status" value="1"/>
</dbReference>
<feature type="DNA-binding region" description="H-T-H motif" evidence="4">
    <location>
        <begin position="29"/>
        <end position="48"/>
    </location>
</feature>
<dbReference type="Proteomes" id="UP000565521">
    <property type="component" value="Unassembled WGS sequence"/>
</dbReference>
<dbReference type="Pfam" id="PF16925">
    <property type="entry name" value="TetR_C_13"/>
    <property type="match status" value="1"/>
</dbReference>
<dbReference type="SUPFAM" id="SSF46689">
    <property type="entry name" value="Homeodomain-like"/>
    <property type="match status" value="1"/>
</dbReference>
<organism evidence="6 7">
    <name type="scientific">Hymenobacter lapidiphilus</name>
    <dbReference type="NCBI Taxonomy" id="2608003"/>
    <lineage>
        <taxon>Bacteria</taxon>
        <taxon>Pseudomonadati</taxon>
        <taxon>Bacteroidota</taxon>
        <taxon>Cytophagia</taxon>
        <taxon>Cytophagales</taxon>
        <taxon>Hymenobacteraceae</taxon>
        <taxon>Hymenobacter</taxon>
    </lineage>
</organism>